<feature type="transmembrane region" description="Helical" evidence="1">
    <location>
        <begin position="286"/>
        <end position="307"/>
    </location>
</feature>
<feature type="transmembrane region" description="Helical" evidence="1">
    <location>
        <begin position="84"/>
        <end position="102"/>
    </location>
</feature>
<keyword evidence="1" id="KW-0472">Membrane</keyword>
<keyword evidence="1" id="KW-1133">Transmembrane helix</keyword>
<feature type="transmembrane region" description="Helical" evidence="1">
    <location>
        <begin position="319"/>
        <end position="341"/>
    </location>
</feature>
<evidence type="ECO:0000256" key="1">
    <source>
        <dbReference type="SAM" id="Phobius"/>
    </source>
</evidence>
<feature type="transmembrane region" description="Helical" evidence="1">
    <location>
        <begin position="199"/>
        <end position="219"/>
    </location>
</feature>
<feature type="transmembrane region" description="Helical" evidence="1">
    <location>
        <begin position="12"/>
        <end position="29"/>
    </location>
</feature>
<dbReference type="Pfam" id="PF01757">
    <property type="entry name" value="Acyl_transf_3"/>
    <property type="match status" value="1"/>
</dbReference>
<evidence type="ECO:0000259" key="2">
    <source>
        <dbReference type="Pfam" id="PF01757"/>
    </source>
</evidence>
<name>A0ABR2GS34_9EUKA</name>
<feature type="domain" description="Acyltransferase 3" evidence="2">
    <location>
        <begin position="12"/>
        <end position="336"/>
    </location>
</feature>
<reference evidence="3 4" key="1">
    <citation type="submission" date="2024-04" db="EMBL/GenBank/DDBJ databases">
        <title>Tritrichomonas musculus Genome.</title>
        <authorList>
            <person name="Alves-Ferreira E."/>
            <person name="Grigg M."/>
            <person name="Lorenzi H."/>
            <person name="Galac M."/>
        </authorList>
    </citation>
    <scope>NUCLEOTIDE SEQUENCE [LARGE SCALE GENOMIC DNA]</scope>
    <source>
        <strain evidence="3 4">EAF2021</strain>
    </source>
</reference>
<dbReference type="InterPro" id="IPR002656">
    <property type="entry name" value="Acyl_transf_3_dom"/>
</dbReference>
<comment type="caution">
    <text evidence="3">The sequence shown here is derived from an EMBL/GenBank/DDBJ whole genome shotgun (WGS) entry which is preliminary data.</text>
</comment>
<dbReference type="EMBL" id="JAPFFF010000069">
    <property type="protein sequence ID" value="KAK8836060.1"/>
    <property type="molecule type" value="Genomic_DNA"/>
</dbReference>
<feature type="transmembrane region" description="Helical" evidence="1">
    <location>
        <begin position="140"/>
        <end position="159"/>
    </location>
</feature>
<evidence type="ECO:0000313" key="4">
    <source>
        <dbReference type="Proteomes" id="UP001470230"/>
    </source>
</evidence>
<gene>
    <name evidence="3" type="ORF">M9Y10_040015</name>
</gene>
<sequence>MSNRNNLVELERFLNSLIVVGYHIQSAFVGQYKYFFKNGAAAVEFFFVVSGYFFARSIEKINAKDEKNIVKDTFVFLKNKIKTILPVHIVCTVFLLIFAMIIDIHSFGKTLLNGLPGIFLVQMAIVWEDSMLMSFNIPEWYISTMLLCMLAMTPISLLLRRKINGIFVTLILFAFDVVIVVVVGILTNLPMLRTFVMDARGWVEMCIGMFSYYFSCFIAKKEFNNWVTILLTVFELLGYNVPIILGFVPIHVSMLPLIMGITVLFSFFALSITFSNKGLTIKKEKINNSFGFLGNISLPIYIFHAFVVKTLIGSRNIPIWAIFLISFSGTIILSIIYKFAYDGIKKLVEHKMPEEQNANSEIYIKLV</sequence>
<protein>
    <recommendedName>
        <fullName evidence="2">Acyltransferase 3 domain-containing protein</fullName>
    </recommendedName>
</protein>
<proteinExistence type="predicted"/>
<accession>A0ABR2GS34</accession>
<evidence type="ECO:0000313" key="3">
    <source>
        <dbReference type="EMBL" id="KAK8836060.1"/>
    </source>
</evidence>
<feature type="transmembrane region" description="Helical" evidence="1">
    <location>
        <begin position="226"/>
        <end position="248"/>
    </location>
</feature>
<feature type="transmembrane region" description="Helical" evidence="1">
    <location>
        <begin position="254"/>
        <end position="274"/>
    </location>
</feature>
<feature type="transmembrane region" description="Helical" evidence="1">
    <location>
        <begin position="35"/>
        <end position="55"/>
    </location>
</feature>
<keyword evidence="4" id="KW-1185">Reference proteome</keyword>
<organism evidence="3 4">
    <name type="scientific">Tritrichomonas musculus</name>
    <dbReference type="NCBI Taxonomy" id="1915356"/>
    <lineage>
        <taxon>Eukaryota</taxon>
        <taxon>Metamonada</taxon>
        <taxon>Parabasalia</taxon>
        <taxon>Tritrichomonadida</taxon>
        <taxon>Tritrichomonadidae</taxon>
        <taxon>Tritrichomonas</taxon>
    </lineage>
</organism>
<keyword evidence="1" id="KW-0812">Transmembrane</keyword>
<dbReference type="Proteomes" id="UP001470230">
    <property type="component" value="Unassembled WGS sequence"/>
</dbReference>
<feature type="transmembrane region" description="Helical" evidence="1">
    <location>
        <begin position="166"/>
        <end position="187"/>
    </location>
</feature>